<sequence length="100" mass="11300">MDVRPQLMQYRYHLGIAILLSVVVSLLLYAAPRILTIISYFWPLFASTTVFVVLIMAFGGVSQMATEFHGEKAGEGIIDYVAGHQEHTLHHHQDQAQNFE</sequence>
<evidence type="ECO:0000313" key="3">
    <source>
        <dbReference type="Proteomes" id="UP000796880"/>
    </source>
</evidence>
<dbReference type="EMBL" id="VOIH02000003">
    <property type="protein sequence ID" value="KAF3451870.1"/>
    <property type="molecule type" value="Genomic_DNA"/>
</dbReference>
<keyword evidence="1" id="KW-1133">Transmembrane helix</keyword>
<keyword evidence="1" id="KW-0812">Transmembrane</keyword>
<protein>
    <submittedName>
        <fullName evidence="2">Uncharacterized protein</fullName>
    </submittedName>
</protein>
<dbReference type="PANTHER" id="PTHR34125">
    <property type="entry name" value="OS01G0762900 PROTEIN"/>
    <property type="match status" value="1"/>
</dbReference>
<dbReference type="AlphaFoldDB" id="A0A8K0HGB9"/>
<dbReference type="PANTHER" id="PTHR34125:SF7">
    <property type="entry name" value="TRANSMEMBRANE PROTEIN"/>
    <property type="match status" value="1"/>
</dbReference>
<keyword evidence="3" id="KW-1185">Reference proteome</keyword>
<name>A0A8K0HGB9_9ROSA</name>
<comment type="caution">
    <text evidence="2">The sequence shown here is derived from an EMBL/GenBank/DDBJ whole genome shotgun (WGS) entry which is preliminary data.</text>
</comment>
<feature type="transmembrane region" description="Helical" evidence="1">
    <location>
        <begin position="37"/>
        <end position="58"/>
    </location>
</feature>
<feature type="transmembrane region" description="Helical" evidence="1">
    <location>
        <begin position="12"/>
        <end position="31"/>
    </location>
</feature>
<dbReference type="OrthoDB" id="649865at2759"/>
<accession>A0A8K0HGB9</accession>
<keyword evidence="1" id="KW-0472">Membrane</keyword>
<dbReference type="Proteomes" id="UP000796880">
    <property type="component" value="Unassembled WGS sequence"/>
</dbReference>
<evidence type="ECO:0000256" key="1">
    <source>
        <dbReference type="SAM" id="Phobius"/>
    </source>
</evidence>
<gene>
    <name evidence="2" type="ORF">FNV43_RR07966</name>
</gene>
<evidence type="ECO:0000313" key="2">
    <source>
        <dbReference type="EMBL" id="KAF3451870.1"/>
    </source>
</evidence>
<organism evidence="2 3">
    <name type="scientific">Rhamnella rubrinervis</name>
    <dbReference type="NCBI Taxonomy" id="2594499"/>
    <lineage>
        <taxon>Eukaryota</taxon>
        <taxon>Viridiplantae</taxon>
        <taxon>Streptophyta</taxon>
        <taxon>Embryophyta</taxon>
        <taxon>Tracheophyta</taxon>
        <taxon>Spermatophyta</taxon>
        <taxon>Magnoliopsida</taxon>
        <taxon>eudicotyledons</taxon>
        <taxon>Gunneridae</taxon>
        <taxon>Pentapetalae</taxon>
        <taxon>rosids</taxon>
        <taxon>fabids</taxon>
        <taxon>Rosales</taxon>
        <taxon>Rhamnaceae</taxon>
        <taxon>rhamnoid group</taxon>
        <taxon>Rhamneae</taxon>
        <taxon>Rhamnella</taxon>
    </lineage>
</organism>
<proteinExistence type="predicted"/>
<reference evidence="2" key="1">
    <citation type="submission" date="2020-03" db="EMBL/GenBank/DDBJ databases">
        <title>A high-quality chromosome-level genome assembly of a woody plant with both climbing and erect habits, Rhamnella rubrinervis.</title>
        <authorList>
            <person name="Lu Z."/>
            <person name="Yang Y."/>
            <person name="Zhu X."/>
            <person name="Sun Y."/>
        </authorList>
    </citation>
    <scope>NUCLEOTIDE SEQUENCE</scope>
    <source>
        <strain evidence="2">BYM</strain>
        <tissue evidence="2">Leaf</tissue>
    </source>
</reference>